<dbReference type="EMBL" id="JTDN01000003">
    <property type="protein sequence ID" value="KHL24256.1"/>
    <property type="molecule type" value="Genomic_DNA"/>
</dbReference>
<reference evidence="1 2" key="1">
    <citation type="submission" date="2014-11" db="EMBL/GenBank/DDBJ databases">
        <title>Draft genome sequence of Kirrobacter mercurialis.</title>
        <authorList>
            <person name="Coil D.A."/>
            <person name="Eisen J.A."/>
        </authorList>
    </citation>
    <scope>NUCLEOTIDE SEQUENCE [LARGE SCALE GENOMIC DNA]</scope>
    <source>
        <strain evidence="1 2">Coronado</strain>
    </source>
</reference>
<gene>
    <name evidence="1" type="ORF">PK98_14885</name>
</gene>
<accession>A0A0B2BX93</accession>
<evidence type="ECO:0000313" key="1">
    <source>
        <dbReference type="EMBL" id="KHL24256.1"/>
    </source>
</evidence>
<comment type="caution">
    <text evidence="1">The sequence shown here is derived from an EMBL/GenBank/DDBJ whole genome shotgun (WGS) entry which is preliminary data.</text>
</comment>
<dbReference type="STRING" id="1572751.PK98_14885"/>
<dbReference type="Proteomes" id="UP000030988">
    <property type="component" value="Unassembled WGS sequence"/>
</dbReference>
<protein>
    <submittedName>
        <fullName evidence="1">Uncharacterized protein</fullName>
    </submittedName>
</protein>
<dbReference type="AlphaFoldDB" id="A0A0B2BX93"/>
<proteinExistence type="predicted"/>
<keyword evidence="2" id="KW-1185">Reference proteome</keyword>
<sequence>MRMSRSRDTWGVLMQMLPSNDYGSFLEIRLNYPGLIRAVMRDKRVTKTQLKDAKIIRKCTWRCFDDRLDRGDISAAEMERILRYLDINLVQASLALVCLGNADEYFEPTCETAALLAQALIVSLTQQVTLLDGNFNPLKQALCASIGERHASNLIEHQRRLSELQARDLSLD</sequence>
<name>A0A0B2BX93_9SPHN</name>
<evidence type="ECO:0000313" key="2">
    <source>
        <dbReference type="Proteomes" id="UP000030988"/>
    </source>
</evidence>
<organism evidence="1 2">
    <name type="scientific">Croceibacterium mercuriale</name>
    <dbReference type="NCBI Taxonomy" id="1572751"/>
    <lineage>
        <taxon>Bacteria</taxon>
        <taxon>Pseudomonadati</taxon>
        <taxon>Pseudomonadota</taxon>
        <taxon>Alphaproteobacteria</taxon>
        <taxon>Sphingomonadales</taxon>
        <taxon>Erythrobacteraceae</taxon>
        <taxon>Croceibacterium</taxon>
    </lineage>
</organism>